<evidence type="ECO:0000313" key="2">
    <source>
        <dbReference type="Proteomes" id="UP000317717"/>
    </source>
</evidence>
<dbReference type="RefSeq" id="WP_375708049.1">
    <property type="nucleotide sequence ID" value="NZ_BJLJ01000012.1"/>
</dbReference>
<gene>
    <name evidence="1" type="ORF">PA3_29040</name>
</gene>
<proteinExistence type="predicted"/>
<dbReference type="AlphaFoldDB" id="A0A4Y3JBJ7"/>
<reference evidence="1 2" key="1">
    <citation type="submission" date="2019-06" db="EMBL/GenBank/DDBJ databases">
        <title>Whole genome shotgun sequence of Acinetobacter pittii NBRC 110514.</title>
        <authorList>
            <person name="Hosoyama A."/>
            <person name="Uohara A."/>
            <person name="Ohji S."/>
            <person name="Ichikawa N."/>
        </authorList>
    </citation>
    <scope>NUCLEOTIDE SEQUENCE [LARGE SCALE GENOMIC DNA]</scope>
    <source>
        <strain evidence="1 2">NBRC 110514</strain>
    </source>
</reference>
<accession>A0A4Y3JBJ7</accession>
<name>A0A4Y3JBJ7_ACIPI</name>
<comment type="caution">
    <text evidence="1">The sequence shown here is derived from an EMBL/GenBank/DDBJ whole genome shotgun (WGS) entry which is preliminary data.</text>
</comment>
<dbReference type="EMBL" id="BJLJ01000012">
    <property type="protein sequence ID" value="GEA68746.1"/>
    <property type="molecule type" value="Genomic_DNA"/>
</dbReference>
<protein>
    <submittedName>
        <fullName evidence="1">Uncharacterized protein</fullName>
    </submittedName>
</protein>
<organism evidence="1 2">
    <name type="scientific">Acinetobacter pittii</name>
    <name type="common">Acinetobacter genomosp. 3</name>
    <dbReference type="NCBI Taxonomy" id="48296"/>
    <lineage>
        <taxon>Bacteria</taxon>
        <taxon>Pseudomonadati</taxon>
        <taxon>Pseudomonadota</taxon>
        <taxon>Gammaproteobacteria</taxon>
        <taxon>Moraxellales</taxon>
        <taxon>Moraxellaceae</taxon>
        <taxon>Acinetobacter</taxon>
        <taxon>Acinetobacter calcoaceticus/baumannii complex</taxon>
    </lineage>
</organism>
<sequence length="372" mass="40805">MSYTARLKVFCDNKEILTKLNYIFTNTTTKQNYGGKLDSNGCTRVYPCNKLDLIFIELLLNNSKLARIRVPALENGEFNKSTFQLKTTSGSTKQADTNKVPVKVKNELEIALDSLNGTAVYFGNNFLAHDSHLREIYIREVKKMSDRYLQLVKEGKMTVKEAASEATSLRNEILEGIRKRNSPVGRAIAEKEKLLTKTMDEFMEYYALQEKNPKLFDELKSKGRSAIDSYVKASAKQGNPIFKSLNDSQKNRVFYSILKGSGKTNAGFNSKISFMKWGGRAIVVFSAAYAGYEIYNAENKEKEIYRQGASIGAGIAGGAAGGAIAGGICGPGSPICSGIGILIGGAIGGIAAYQLVDAFDKELEAFTAWTVF</sequence>
<evidence type="ECO:0000313" key="1">
    <source>
        <dbReference type="EMBL" id="GEA68746.1"/>
    </source>
</evidence>
<dbReference type="Proteomes" id="UP000317717">
    <property type="component" value="Unassembled WGS sequence"/>
</dbReference>